<proteinExistence type="predicted"/>
<dbReference type="EMBL" id="NGKW01000004">
    <property type="protein sequence ID" value="OTN93356.1"/>
    <property type="molecule type" value="Genomic_DNA"/>
</dbReference>
<sequence>MINKKAAKDEQGHKSKIFQYEVKKIKKLLPKIFVIGLITQTTAFLFFLFIGKYEEHGKLFSSFIGLISLSTTLTICILSIVGAVFIRKLIVHLYIGNQRARMFLFPIKRSQLFLTKNVSFFLIFLLGSIFSLIVSFIFELLLYAIFNDLQSLSMIVFVHSILIKITCCLLLCSIITLSEIVAVRMQSETVTIITAVINIIGVSNIVVLGALNYTILTFILSVFIALIIGMTLITFTQRIEKTEIL</sequence>
<keyword evidence="1" id="KW-1133">Transmembrane helix</keyword>
<protein>
    <recommendedName>
        <fullName evidence="4">AgrC domain protein</fullName>
    </recommendedName>
</protein>
<organism evidence="2 3">
    <name type="scientific">Enterococcus faecium</name>
    <name type="common">Streptococcus faecium</name>
    <dbReference type="NCBI Taxonomy" id="1352"/>
    <lineage>
        <taxon>Bacteria</taxon>
        <taxon>Bacillati</taxon>
        <taxon>Bacillota</taxon>
        <taxon>Bacilli</taxon>
        <taxon>Lactobacillales</taxon>
        <taxon>Enterococcaceae</taxon>
        <taxon>Enterococcus</taxon>
    </lineage>
</organism>
<reference evidence="2 3" key="1">
    <citation type="submission" date="2017-05" db="EMBL/GenBank/DDBJ databases">
        <title>The Genome Sequence of Enterococcus faecium 7H8_DIV0219.</title>
        <authorList>
            <consortium name="The Broad Institute Genomics Platform"/>
            <consortium name="The Broad Institute Genomic Center for Infectious Diseases"/>
            <person name="Earl A."/>
            <person name="Manson A."/>
            <person name="Schwartman J."/>
            <person name="Gilmore M."/>
            <person name="Abouelleil A."/>
            <person name="Cao P."/>
            <person name="Chapman S."/>
            <person name="Cusick C."/>
            <person name="Shea T."/>
            <person name="Young S."/>
            <person name="Neafsey D."/>
            <person name="Nusbaum C."/>
            <person name="Birren B."/>
        </authorList>
    </citation>
    <scope>NUCLEOTIDE SEQUENCE [LARGE SCALE GENOMIC DNA]</scope>
    <source>
        <strain evidence="2 3">7H8_DIV0219</strain>
    </source>
</reference>
<dbReference type="AlphaFoldDB" id="A0A242BCX4"/>
<feature type="transmembrane region" description="Helical" evidence="1">
    <location>
        <begin position="189"/>
        <end position="209"/>
    </location>
</feature>
<feature type="transmembrane region" description="Helical" evidence="1">
    <location>
        <begin position="32"/>
        <end position="51"/>
    </location>
</feature>
<feature type="transmembrane region" description="Helical" evidence="1">
    <location>
        <begin position="63"/>
        <end position="86"/>
    </location>
</feature>
<comment type="caution">
    <text evidence="2">The sequence shown here is derived from an EMBL/GenBank/DDBJ whole genome shotgun (WGS) entry which is preliminary data.</text>
</comment>
<evidence type="ECO:0000313" key="3">
    <source>
        <dbReference type="Proteomes" id="UP000194885"/>
    </source>
</evidence>
<evidence type="ECO:0000313" key="2">
    <source>
        <dbReference type="EMBL" id="OTN93356.1"/>
    </source>
</evidence>
<feature type="transmembrane region" description="Helical" evidence="1">
    <location>
        <begin position="215"/>
        <end position="235"/>
    </location>
</feature>
<accession>A0A242BCX4</accession>
<name>A0A242BCX4_ENTFC</name>
<evidence type="ECO:0008006" key="4">
    <source>
        <dbReference type="Google" id="ProtNLM"/>
    </source>
</evidence>
<keyword evidence="1" id="KW-0472">Membrane</keyword>
<dbReference type="RefSeq" id="WP_256925923.1">
    <property type="nucleotide sequence ID" value="NZ_NGKW01000004.1"/>
</dbReference>
<evidence type="ECO:0000256" key="1">
    <source>
        <dbReference type="SAM" id="Phobius"/>
    </source>
</evidence>
<keyword evidence="1" id="KW-0812">Transmembrane</keyword>
<feature type="transmembrane region" description="Helical" evidence="1">
    <location>
        <begin position="152"/>
        <end position="177"/>
    </location>
</feature>
<dbReference type="Proteomes" id="UP000194885">
    <property type="component" value="Unassembled WGS sequence"/>
</dbReference>
<feature type="transmembrane region" description="Helical" evidence="1">
    <location>
        <begin position="118"/>
        <end position="146"/>
    </location>
</feature>
<gene>
    <name evidence="2" type="ORF">A5810_002221</name>
</gene>